<organism evidence="1 2">
    <name type="scientific">Leptospira broomii serovar Hurstbridge str. 5399</name>
    <dbReference type="NCBI Taxonomy" id="1049789"/>
    <lineage>
        <taxon>Bacteria</taxon>
        <taxon>Pseudomonadati</taxon>
        <taxon>Spirochaetota</taxon>
        <taxon>Spirochaetia</taxon>
        <taxon>Leptospirales</taxon>
        <taxon>Leptospiraceae</taxon>
        <taxon>Leptospira</taxon>
    </lineage>
</organism>
<dbReference type="STRING" id="1049789.LEP1GSC050_1813"/>
<accession>T0FH95</accession>
<dbReference type="AlphaFoldDB" id="T0FH95"/>
<comment type="caution">
    <text evidence="1">The sequence shown here is derived from an EMBL/GenBank/DDBJ whole genome shotgun (WGS) entry which is preliminary data.</text>
</comment>
<gene>
    <name evidence="1" type="ORF">LEP1GSC050_1813</name>
</gene>
<dbReference type="EMBL" id="AHMO02000002">
    <property type="protein sequence ID" value="EQA47341.1"/>
    <property type="molecule type" value="Genomic_DNA"/>
</dbReference>
<name>T0FH95_9LEPT</name>
<dbReference type="Proteomes" id="UP000015454">
    <property type="component" value="Unassembled WGS sequence"/>
</dbReference>
<evidence type="ECO:0000313" key="1">
    <source>
        <dbReference type="EMBL" id="EQA47341.1"/>
    </source>
</evidence>
<evidence type="ECO:0000313" key="2">
    <source>
        <dbReference type="Proteomes" id="UP000015454"/>
    </source>
</evidence>
<reference evidence="1" key="1">
    <citation type="submission" date="2013-05" db="EMBL/GenBank/DDBJ databases">
        <authorList>
            <person name="Harkins D.M."/>
            <person name="Durkin A.S."/>
            <person name="Brinkac L.M."/>
            <person name="Haft D.H."/>
            <person name="Selengut J.D."/>
            <person name="Sanka R."/>
            <person name="DePew J."/>
            <person name="Purushe J."/>
            <person name="Hartskeerl R.A."/>
            <person name="Ahmed A."/>
            <person name="van der Linden H."/>
            <person name="Goris M.G.A."/>
            <person name="Vinetz J.M."/>
            <person name="Sutton G.G."/>
            <person name="Nierman W.C."/>
            <person name="Fouts D.E."/>
        </authorList>
    </citation>
    <scope>NUCLEOTIDE SEQUENCE [LARGE SCALE GENOMIC DNA]</scope>
    <source>
        <strain evidence="1">5399</strain>
    </source>
</reference>
<proteinExistence type="predicted"/>
<protein>
    <submittedName>
        <fullName evidence="1">Uncharacterized protein</fullName>
    </submittedName>
</protein>
<sequence>MRSQRISKSLPVIILASYGEQRICFDIIPIGNSCLIKSVDAKKFVQNIDRPIRVSPTPDKQKEVLKS</sequence>
<keyword evidence="2" id="KW-1185">Reference proteome</keyword>